<dbReference type="Proteomes" id="UP000449547">
    <property type="component" value="Unassembled WGS sequence"/>
</dbReference>
<feature type="region of interest" description="Disordered" evidence="1">
    <location>
        <begin position="675"/>
        <end position="694"/>
    </location>
</feature>
<dbReference type="AlphaFoldDB" id="A0A642UXU2"/>
<reference evidence="2 3" key="1">
    <citation type="submission" date="2019-07" db="EMBL/GenBank/DDBJ databases">
        <title>Genome assembly of two rare yeast pathogens: Diutina rugosa and Trichomonascus ciferrii.</title>
        <authorList>
            <person name="Mixao V."/>
            <person name="Saus E."/>
            <person name="Hansen A."/>
            <person name="Lass-Flor C."/>
            <person name="Gabaldon T."/>
        </authorList>
    </citation>
    <scope>NUCLEOTIDE SEQUENCE [LARGE SCALE GENOMIC DNA]</scope>
    <source>
        <strain evidence="2 3">CBS 613</strain>
    </source>
</reference>
<dbReference type="PANTHER" id="PTHR39214:SF1">
    <property type="entry name" value="MICROBODY (PEROXISOME) BIOGENESIS PROTEIN PEROXIN 8 (EUROFUNG)"/>
    <property type="match status" value="1"/>
</dbReference>
<sequence>MSNLYSQLGPQGRALLQRSGATYSTTPGSASPQELDFLINELRHPKPDLTVNKVLGYLYNYVPYVKQEHNLRVLVSAFLSSPTCFDPPATYQENFAIVDVVRLIFEKKLKVSQPTLSIKTFYRVWEEEIKGFVNYNVYANSWKVLPIIAGIDMANKVRDQLYTEPNKLEYGWFFNKFDRGVGKLFRKCLNYSLTPALPTDITYLAILSLAVVYQRGEPITEYTKHVSSDFVVELVVLFLFGDRPDSLLAYRHFFDLIGQRDTQQVEQAVQQHIYAVPAVRFMNKLAFVLEAYFSKLPHTTQSFQLIMWSLSEIEAFNQNLSIATENTPRFNSLDVATRSADYIPAQFWQTLKQIMFTEVIIFTGILTRYITSGRRITNPFTANPYINPRNEQVALRIVTNLYYLNFILEAIGSGGFDAYNFVYYLSNELALKTNQQYVDVTKFMVGPMGVNMDPAAVNDNYVMQSRLLFTLGLWENYMSQPKFDEQFAHKFIFPFCYDVVANPHYHSRQLIEAAHSVLLIFFGKSRHQKVDDCIDYVGLIYSQHPRLLSATQFSVAIETVGKSLLEHPVQPRDRALPDSGEEFLRFLLHLIQQTRSDPLHTRDATFSDQTLRSAQPVGEILATSTLKRMDEDEVDEHNIVEQNDASKPFEKLFDDASKHVYAEVNDKLGQYIPRRKRAKPEHQPHPAPSATEYQFTERVHPNTVREAAVNTIINLVPYIPLSRFVAWLDEIYLVILASEPEEQRYLCKSLWVVISENLDLNRCGLAYPWWYETVKMPSTMPFIAGGASKL</sequence>
<proteinExistence type="predicted"/>
<comment type="caution">
    <text evidence="2">The sequence shown here is derived from an EMBL/GenBank/DDBJ whole genome shotgun (WGS) entry which is preliminary data.</text>
</comment>
<evidence type="ECO:0000256" key="1">
    <source>
        <dbReference type="SAM" id="MobiDB-lite"/>
    </source>
</evidence>
<dbReference type="OMA" id="YNFVYYL"/>
<organism evidence="2 3">
    <name type="scientific">Diutina rugosa</name>
    <name type="common">Yeast</name>
    <name type="synonym">Candida rugosa</name>
    <dbReference type="NCBI Taxonomy" id="5481"/>
    <lineage>
        <taxon>Eukaryota</taxon>
        <taxon>Fungi</taxon>
        <taxon>Dikarya</taxon>
        <taxon>Ascomycota</taxon>
        <taxon>Saccharomycotina</taxon>
        <taxon>Pichiomycetes</taxon>
        <taxon>Debaryomycetaceae</taxon>
        <taxon>Diutina</taxon>
    </lineage>
</organism>
<evidence type="ECO:0000313" key="3">
    <source>
        <dbReference type="Proteomes" id="UP000449547"/>
    </source>
</evidence>
<protein>
    <submittedName>
        <fullName evidence="2">Uncharacterized protein</fullName>
    </submittedName>
</protein>
<dbReference type="EMBL" id="SWFT01000033">
    <property type="protein sequence ID" value="KAA8906600.1"/>
    <property type="molecule type" value="Genomic_DNA"/>
</dbReference>
<dbReference type="GeneID" id="54779662"/>
<keyword evidence="3" id="KW-1185">Reference proteome</keyword>
<name>A0A642UXU2_DIURU</name>
<gene>
    <name evidence="2" type="ORF">DIURU_001009</name>
</gene>
<dbReference type="OrthoDB" id="2357318at2759"/>
<accession>A0A642UXU2</accession>
<dbReference type="VEuPathDB" id="FungiDB:DIURU_001009"/>
<dbReference type="PANTHER" id="PTHR39214">
    <property type="entry name" value="MICROBODY (PEROXISOME) BIOGENESIS PROTEIN PEROXIN 8 (EUROFUNG)"/>
    <property type="match status" value="1"/>
</dbReference>
<evidence type="ECO:0000313" key="2">
    <source>
        <dbReference type="EMBL" id="KAA8906600.1"/>
    </source>
</evidence>
<dbReference type="RefSeq" id="XP_034014241.1">
    <property type="nucleotide sequence ID" value="XM_034153506.1"/>
</dbReference>
<dbReference type="InterPro" id="IPR055334">
    <property type="entry name" value="PEX8-like"/>
</dbReference>